<evidence type="ECO:0000256" key="3">
    <source>
        <dbReference type="ARBA" id="ARBA00004170"/>
    </source>
</evidence>
<protein>
    <recommendedName>
        <fullName evidence="5">protein-serine/threonine phosphatase</fullName>
        <ecNumber evidence="5">3.1.3.16</ecNumber>
    </recommendedName>
</protein>
<evidence type="ECO:0000256" key="11">
    <source>
        <dbReference type="ARBA" id="ARBA00022801"/>
    </source>
</evidence>
<dbReference type="InterPro" id="IPR001932">
    <property type="entry name" value="PPM-type_phosphatase-like_dom"/>
</dbReference>
<dbReference type="SMART" id="SM00332">
    <property type="entry name" value="PP2Cc"/>
    <property type="match status" value="1"/>
</dbReference>
<evidence type="ECO:0000256" key="17">
    <source>
        <dbReference type="ARBA" id="ARBA00048336"/>
    </source>
</evidence>
<evidence type="ECO:0000259" key="19">
    <source>
        <dbReference type="PROSITE" id="PS50003"/>
    </source>
</evidence>
<dbReference type="PROSITE" id="PS50003">
    <property type="entry name" value="PH_DOMAIN"/>
    <property type="match status" value="1"/>
</dbReference>
<dbReference type="SMART" id="SM00369">
    <property type="entry name" value="LRR_TYP"/>
    <property type="match status" value="11"/>
</dbReference>
<evidence type="ECO:0000256" key="10">
    <source>
        <dbReference type="ARBA" id="ARBA00022737"/>
    </source>
</evidence>
<keyword evidence="10" id="KW-0677">Repeat</keyword>
<dbReference type="AlphaFoldDB" id="A0A8D0Q7K9"/>
<evidence type="ECO:0000256" key="12">
    <source>
        <dbReference type="ARBA" id="ARBA00022912"/>
    </source>
</evidence>
<evidence type="ECO:0000256" key="5">
    <source>
        <dbReference type="ARBA" id="ARBA00013081"/>
    </source>
</evidence>
<dbReference type="FunFam" id="3.80.10.10:FF:000027">
    <property type="entry name" value="PH domain and leucine rich repeat protein phosphatase 2"/>
    <property type="match status" value="1"/>
</dbReference>
<feature type="compositionally biased region" description="Acidic residues" evidence="18">
    <location>
        <begin position="1251"/>
        <end position="1266"/>
    </location>
</feature>
<dbReference type="InterPro" id="IPR032675">
    <property type="entry name" value="LRR_dom_sf"/>
</dbReference>
<dbReference type="InterPro" id="IPR036457">
    <property type="entry name" value="PPM-type-like_dom_sf"/>
</dbReference>
<evidence type="ECO:0000256" key="2">
    <source>
        <dbReference type="ARBA" id="ARBA00004123"/>
    </source>
</evidence>
<dbReference type="Gene3D" id="3.80.10.10">
    <property type="entry name" value="Ribonuclease Inhibitor"/>
    <property type="match status" value="3"/>
</dbReference>
<keyword evidence="12" id="KW-0904">Protein phosphatase</keyword>
<dbReference type="Ensembl" id="ENSSSCT00015104843.1">
    <property type="protein sequence ID" value="ENSSSCP00015043877.1"/>
    <property type="gene ID" value="ENSSSCG00015077435.1"/>
</dbReference>
<keyword evidence="7" id="KW-0597">Phosphoprotein</keyword>
<evidence type="ECO:0000256" key="18">
    <source>
        <dbReference type="SAM" id="MobiDB-lite"/>
    </source>
</evidence>
<dbReference type="GO" id="GO:0005737">
    <property type="term" value="C:cytoplasm"/>
    <property type="evidence" value="ECO:0007669"/>
    <property type="project" value="UniProtKB-SubCell"/>
</dbReference>
<keyword evidence="15" id="KW-0539">Nucleus</keyword>
<feature type="domain" description="PH" evidence="19">
    <location>
        <begin position="145"/>
        <end position="243"/>
    </location>
</feature>
<dbReference type="InterPro" id="IPR001849">
    <property type="entry name" value="PH_domain"/>
</dbReference>
<comment type="cofactor">
    <cofactor evidence="1">
        <name>Mn(2+)</name>
        <dbReference type="ChEBI" id="CHEBI:29035"/>
    </cofactor>
</comment>
<dbReference type="InterPro" id="IPR055071">
    <property type="entry name" value="RA_PHLPP-like"/>
</dbReference>
<dbReference type="SMART" id="SM00364">
    <property type="entry name" value="LRR_BAC"/>
    <property type="match status" value="10"/>
</dbReference>
<proteinExistence type="predicted"/>
<dbReference type="GO" id="GO:0005634">
    <property type="term" value="C:nucleus"/>
    <property type="evidence" value="ECO:0007669"/>
    <property type="project" value="UniProtKB-SubCell"/>
</dbReference>
<dbReference type="CDD" id="cd00143">
    <property type="entry name" value="PP2Cc"/>
    <property type="match status" value="1"/>
</dbReference>
<reference evidence="21" key="1">
    <citation type="submission" date="2025-08" db="UniProtKB">
        <authorList>
            <consortium name="Ensembl"/>
        </authorList>
    </citation>
    <scope>IDENTIFICATION</scope>
</reference>
<gene>
    <name evidence="21" type="primary">PHLPP2</name>
</gene>
<dbReference type="SUPFAM" id="SSF52058">
    <property type="entry name" value="L domain-like"/>
    <property type="match status" value="2"/>
</dbReference>
<dbReference type="GO" id="GO:0046872">
    <property type="term" value="F:metal ion binding"/>
    <property type="evidence" value="ECO:0007669"/>
    <property type="project" value="UniProtKB-KW"/>
</dbReference>
<evidence type="ECO:0000256" key="14">
    <source>
        <dbReference type="ARBA" id="ARBA00023211"/>
    </source>
</evidence>
<evidence type="ECO:0000313" key="21">
    <source>
        <dbReference type="Ensembl" id="ENSSSCP00015043877.1"/>
    </source>
</evidence>
<evidence type="ECO:0000256" key="16">
    <source>
        <dbReference type="ARBA" id="ARBA00047761"/>
    </source>
</evidence>
<keyword evidence="14" id="KW-0464">Manganese</keyword>
<feature type="compositionally biased region" description="Low complexity" evidence="18">
    <location>
        <begin position="1012"/>
        <end position="1040"/>
    </location>
</feature>
<dbReference type="InterPro" id="IPR050216">
    <property type="entry name" value="LRR_domain-containing"/>
</dbReference>
<accession>A0A8D0Q7K9</accession>
<feature type="region of interest" description="Disordered" evidence="18">
    <location>
        <begin position="1211"/>
        <end position="1266"/>
    </location>
</feature>
<dbReference type="Pfam" id="PF13516">
    <property type="entry name" value="LRR_6"/>
    <property type="match status" value="2"/>
</dbReference>
<evidence type="ECO:0000256" key="15">
    <source>
        <dbReference type="ARBA" id="ARBA00023242"/>
    </source>
</evidence>
<evidence type="ECO:0000256" key="9">
    <source>
        <dbReference type="ARBA" id="ARBA00022723"/>
    </source>
</evidence>
<dbReference type="FunFam" id="3.60.40.10:FF:000003">
    <property type="entry name" value="PH domain and leucine-rich repeat protein phosphatase 1"/>
    <property type="match status" value="1"/>
</dbReference>
<evidence type="ECO:0000256" key="13">
    <source>
        <dbReference type="ARBA" id="ARBA00023136"/>
    </source>
</evidence>
<evidence type="ECO:0000259" key="20">
    <source>
        <dbReference type="PROSITE" id="PS51746"/>
    </source>
</evidence>
<keyword evidence="9" id="KW-0479">Metal-binding</keyword>
<evidence type="ECO:0000313" key="22">
    <source>
        <dbReference type="Proteomes" id="UP000694726"/>
    </source>
</evidence>
<dbReference type="CDD" id="cd17241">
    <property type="entry name" value="RA_PHLPP2"/>
    <property type="match status" value="1"/>
</dbReference>
<dbReference type="SUPFAM" id="SSF81606">
    <property type="entry name" value="PP2C-like"/>
    <property type="match status" value="1"/>
</dbReference>
<dbReference type="FunFam" id="3.80.10.10:FF:000529">
    <property type="entry name" value="PH domain leucine-rich repeat-containing protein phosphatase 2"/>
    <property type="match status" value="1"/>
</dbReference>
<evidence type="ECO:0000256" key="7">
    <source>
        <dbReference type="ARBA" id="ARBA00022553"/>
    </source>
</evidence>
<keyword evidence="13" id="KW-0472">Membrane</keyword>
<feature type="domain" description="PPM-type phosphatase" evidence="20">
    <location>
        <begin position="728"/>
        <end position="976"/>
    </location>
</feature>
<dbReference type="GO" id="GO:0016020">
    <property type="term" value="C:membrane"/>
    <property type="evidence" value="ECO:0007669"/>
    <property type="project" value="UniProtKB-SubCell"/>
</dbReference>
<feature type="compositionally biased region" description="Basic and acidic residues" evidence="18">
    <location>
        <begin position="1235"/>
        <end position="1250"/>
    </location>
</feature>
<dbReference type="SUPFAM" id="SSF50729">
    <property type="entry name" value="PH domain-like"/>
    <property type="match status" value="1"/>
</dbReference>
<dbReference type="PANTHER" id="PTHR48051">
    <property type="match status" value="1"/>
</dbReference>
<dbReference type="PANTHER" id="PTHR48051:SF13">
    <property type="entry name" value="LEUCINE-RICH REPEAT-CONTAINING PROTEIN 30"/>
    <property type="match status" value="1"/>
</dbReference>
<dbReference type="InterPro" id="IPR001611">
    <property type="entry name" value="Leu-rich_rpt"/>
</dbReference>
<dbReference type="PROSITE" id="PS51746">
    <property type="entry name" value="PPM_2"/>
    <property type="match status" value="1"/>
</dbReference>
<dbReference type="Proteomes" id="UP000694726">
    <property type="component" value="Unplaced"/>
</dbReference>
<keyword evidence="11" id="KW-0378">Hydrolase</keyword>
<sequence length="1266" mass="140067">MKRNGSRNCLNRRSRFGSRERDWLREDVKRGCVYLYGADTTTATPTSSSASASSSDLHLVLCTVETPASEICAGEGKESLYLQLHGDLVRRLEPTERPLQIVYDYLSRLGFDDPLRIQEEAANPDLGCMLRFYGEKPCQMDHLDRILLSGIYNVRKGKTQLHKWAERLVVLCGTCLIVSSVKDCQTGKMHILPLVGGKVEEVKRRQFSLAFSSAGAQAQTYHVSFETLAEYQRWQRQASKVVSQRISTVDLSCHSLEEVPEHLFYSQDITYLNLRHNFMQLERPGGLDTFYKFSQLKGLNLSHNKLGLFPVLLCEISTLTELNLSCNGFHDLPSQIGNLLNLQTLCLDGNFLTTLPEELGNLQQLSSLGISFNNFSQIPEVYEKLTMLDKVVMAGNRLEVLDLGLLNRMSHIKHVDFRMNHLKTMVIENLEGNKYITHMDLRDNQLTDLDLSSLCNLEQLHCERNQLRELTLSGFSLRTLYASSNRLTAVNVYPVPSLLTSLELSRNLLECVPDWACEAKKLEILDVSHNLLTEVPMSLRYLNASANSLESLPPACAGEESLSALQLLYLTNNLLTDQCVPVLVGHPHLRILHLANNQLQTFPASKLNKLEQLEELNLSGNKLKTIPTTIANCRRLHTLVAHSNNISIFPEILQLPQIQFVDLSCNDLTEILIPEALPATLQDLDLTGNTNLVLEHKTLDTFSHITTLKIDQKPLPTTDSTVTSTFWSHGLAEMAGQRNKLCVSALAVDTFAEGVGAVYGMFDGDRNEELPRLLQCTMADVLLEEVQQSTNDTVFMAHTFLVSHRKLGMAGQKLGSSALLCYIRPDTADPTGSFSLTVANVGTCQAVLCRSGKPVPLSKVFSLEQDPEEAQRVKDQKAIITEDNKVNGVTCCTRMLGCTYLYPWILPKPHIASTPLTIQDELLILGNRALWEHLSYAEAVNAVRHVQDPLAAAKKLCTLAQSYGCQDNVGAMVVYLNIAEEGCTCEMNGLTLPGPVGFPSTALIKDPPKPTTPSSSSGIASEFSSEMSTSEVSSEVGSTASDEHNTAGLEAGLLPRPERRCSLHPAPAAGVFQRQPSCATFSSNQSDNGLDSDDDQPVEGVISNGSRVEVEVDVHCCRGRDLESSPTLPQRAPTPCHEERARGLVLGIRRQNSVNSGILLPGSKDKAELQKSPSTSCLYGKKLSNGSVVPLEDSLNLIEVATEAPKKKTGYFAAPTQLEPEDQFVVPRDLEEEVKEQMKHHQESRPKPEPSDEDRTELPEEFDTAL</sequence>
<keyword evidence="6" id="KW-0963">Cytoplasm</keyword>
<dbReference type="CDD" id="cd13322">
    <property type="entry name" value="PH_PHLPP-like"/>
    <property type="match status" value="1"/>
</dbReference>
<dbReference type="Gene3D" id="3.60.40.10">
    <property type="entry name" value="PPM-type phosphatase domain"/>
    <property type="match status" value="1"/>
</dbReference>
<organism evidence="21 22">
    <name type="scientific">Sus scrofa</name>
    <name type="common">Pig</name>
    <dbReference type="NCBI Taxonomy" id="9823"/>
    <lineage>
        <taxon>Eukaryota</taxon>
        <taxon>Metazoa</taxon>
        <taxon>Chordata</taxon>
        <taxon>Craniata</taxon>
        <taxon>Vertebrata</taxon>
        <taxon>Euteleostomi</taxon>
        <taxon>Mammalia</taxon>
        <taxon>Eutheria</taxon>
        <taxon>Laurasiatheria</taxon>
        <taxon>Artiodactyla</taxon>
        <taxon>Suina</taxon>
        <taxon>Suidae</taxon>
        <taxon>Sus</taxon>
    </lineage>
</organism>
<comment type="subcellular location">
    <subcellularLocation>
        <location evidence="4">Cytoplasm</location>
    </subcellularLocation>
    <subcellularLocation>
        <location evidence="3">Membrane</location>
        <topology evidence="3">Peripheral membrane protein</topology>
    </subcellularLocation>
    <subcellularLocation>
        <location evidence="2">Nucleus</location>
    </subcellularLocation>
</comment>
<dbReference type="GO" id="GO:0004722">
    <property type="term" value="F:protein serine/threonine phosphatase activity"/>
    <property type="evidence" value="ECO:0007669"/>
    <property type="project" value="UniProtKB-EC"/>
</dbReference>
<evidence type="ECO:0000256" key="1">
    <source>
        <dbReference type="ARBA" id="ARBA00001936"/>
    </source>
</evidence>
<evidence type="ECO:0000256" key="6">
    <source>
        <dbReference type="ARBA" id="ARBA00022490"/>
    </source>
</evidence>
<dbReference type="Pfam" id="PF13855">
    <property type="entry name" value="LRR_8"/>
    <property type="match status" value="1"/>
</dbReference>
<evidence type="ECO:0000256" key="8">
    <source>
        <dbReference type="ARBA" id="ARBA00022614"/>
    </source>
</evidence>
<dbReference type="InterPro" id="IPR003591">
    <property type="entry name" value="Leu-rich_rpt_typical-subtyp"/>
</dbReference>
<evidence type="ECO:0000256" key="4">
    <source>
        <dbReference type="ARBA" id="ARBA00004496"/>
    </source>
</evidence>
<dbReference type="EC" id="3.1.3.16" evidence="5"/>
<comment type="catalytic activity">
    <reaction evidence="16">
        <text>O-phospho-L-seryl-[protein] + H2O = L-seryl-[protein] + phosphate</text>
        <dbReference type="Rhea" id="RHEA:20629"/>
        <dbReference type="Rhea" id="RHEA-COMP:9863"/>
        <dbReference type="Rhea" id="RHEA-COMP:11604"/>
        <dbReference type="ChEBI" id="CHEBI:15377"/>
        <dbReference type="ChEBI" id="CHEBI:29999"/>
        <dbReference type="ChEBI" id="CHEBI:43474"/>
        <dbReference type="ChEBI" id="CHEBI:83421"/>
        <dbReference type="EC" id="3.1.3.16"/>
    </reaction>
</comment>
<comment type="catalytic activity">
    <reaction evidence="17">
        <text>O-phospho-L-threonyl-[protein] + H2O = L-threonyl-[protein] + phosphate</text>
        <dbReference type="Rhea" id="RHEA:47004"/>
        <dbReference type="Rhea" id="RHEA-COMP:11060"/>
        <dbReference type="Rhea" id="RHEA-COMP:11605"/>
        <dbReference type="ChEBI" id="CHEBI:15377"/>
        <dbReference type="ChEBI" id="CHEBI:30013"/>
        <dbReference type="ChEBI" id="CHEBI:43474"/>
        <dbReference type="ChEBI" id="CHEBI:61977"/>
        <dbReference type="EC" id="3.1.3.16"/>
    </reaction>
</comment>
<dbReference type="Pfam" id="PF23010">
    <property type="entry name" value="RA_3"/>
    <property type="match status" value="1"/>
</dbReference>
<keyword evidence="8" id="KW-0433">Leucine-rich repeat</keyword>
<dbReference type="PROSITE" id="PS51450">
    <property type="entry name" value="LRR"/>
    <property type="match status" value="3"/>
</dbReference>
<feature type="region of interest" description="Disordered" evidence="18">
    <location>
        <begin position="1001"/>
        <end position="1045"/>
    </location>
</feature>
<dbReference type="Pfam" id="PF00481">
    <property type="entry name" value="PP2C"/>
    <property type="match status" value="1"/>
</dbReference>
<dbReference type="Pfam" id="PF00560">
    <property type="entry name" value="LRR_1"/>
    <property type="match status" value="1"/>
</dbReference>
<name>A0A8D0Q7K9_PIG</name>